<organism evidence="3 4">
    <name type="scientific">Chitiniphilus shinanonensis</name>
    <dbReference type="NCBI Taxonomy" id="553088"/>
    <lineage>
        <taxon>Bacteria</taxon>
        <taxon>Pseudomonadati</taxon>
        <taxon>Pseudomonadota</taxon>
        <taxon>Betaproteobacteria</taxon>
        <taxon>Neisseriales</taxon>
        <taxon>Chitinibacteraceae</taxon>
        <taxon>Chitiniphilus</taxon>
    </lineage>
</organism>
<evidence type="ECO:0000313" key="4">
    <source>
        <dbReference type="Proteomes" id="UP001156836"/>
    </source>
</evidence>
<dbReference type="PANTHER" id="PTHR46470">
    <property type="entry name" value="N-ACYLNEURAMINATE-9-PHOSPHATASE"/>
    <property type="match status" value="1"/>
</dbReference>
<dbReference type="Pfam" id="PF00702">
    <property type="entry name" value="Hydrolase"/>
    <property type="match status" value="1"/>
</dbReference>
<accession>A0ABQ6BW32</accession>
<dbReference type="InterPro" id="IPR023214">
    <property type="entry name" value="HAD_sf"/>
</dbReference>
<proteinExistence type="predicted"/>
<evidence type="ECO:0000256" key="2">
    <source>
        <dbReference type="ARBA" id="ARBA00022842"/>
    </source>
</evidence>
<dbReference type="InterPro" id="IPR051400">
    <property type="entry name" value="HAD-like_hydrolase"/>
</dbReference>
<evidence type="ECO:0000313" key="3">
    <source>
        <dbReference type="EMBL" id="GLS06158.1"/>
    </source>
</evidence>
<dbReference type="EMBL" id="BSOZ01000099">
    <property type="protein sequence ID" value="GLS06158.1"/>
    <property type="molecule type" value="Genomic_DNA"/>
</dbReference>
<evidence type="ECO:0000256" key="1">
    <source>
        <dbReference type="ARBA" id="ARBA00022801"/>
    </source>
</evidence>
<dbReference type="Gene3D" id="3.40.50.1000">
    <property type="entry name" value="HAD superfamily/HAD-like"/>
    <property type="match status" value="1"/>
</dbReference>
<name>A0ABQ6BW32_9NEIS</name>
<comment type="caution">
    <text evidence="3">The sequence shown here is derived from an EMBL/GenBank/DDBJ whole genome shotgun (WGS) entry which is preliminary data.</text>
</comment>
<dbReference type="InterPro" id="IPR036412">
    <property type="entry name" value="HAD-like_sf"/>
</dbReference>
<dbReference type="Proteomes" id="UP001156836">
    <property type="component" value="Unassembled WGS sequence"/>
</dbReference>
<sequence length="170" mass="18224">MNPLHHIKAVCFDWGGTLMSEHGGPDDLPMGLWPRVEAIEGAAEALAALKGRVPLAIATNATVSGRAMIELALRRVGFDEYFQNIFCYTELGCRKDQPEFWSAVAHGLGVPLAGIAMIGDSYEQDAHYPRSFGVQGVWFDPSGSAARKQVATPVVAHLPTFAAWVTSAAG</sequence>
<dbReference type="SUPFAM" id="SSF56784">
    <property type="entry name" value="HAD-like"/>
    <property type="match status" value="1"/>
</dbReference>
<keyword evidence="4" id="KW-1185">Reference proteome</keyword>
<protein>
    <submittedName>
        <fullName evidence="3">Haloacid dehalogenase</fullName>
    </submittedName>
</protein>
<keyword evidence="1" id="KW-0378">Hydrolase</keyword>
<dbReference type="RefSeq" id="WP_018749505.1">
    <property type="nucleotide sequence ID" value="NZ_BSOZ01000099.1"/>
</dbReference>
<gene>
    <name evidence="3" type="ORF">GCM10007860_33270</name>
</gene>
<reference evidence="4" key="1">
    <citation type="journal article" date="2019" name="Int. J. Syst. Evol. Microbiol.">
        <title>The Global Catalogue of Microorganisms (GCM) 10K type strain sequencing project: providing services to taxonomists for standard genome sequencing and annotation.</title>
        <authorList>
            <consortium name="The Broad Institute Genomics Platform"/>
            <consortium name="The Broad Institute Genome Sequencing Center for Infectious Disease"/>
            <person name="Wu L."/>
            <person name="Ma J."/>
        </authorList>
    </citation>
    <scope>NUCLEOTIDE SEQUENCE [LARGE SCALE GENOMIC DNA]</scope>
    <source>
        <strain evidence="4">NBRC 104970</strain>
    </source>
</reference>
<dbReference type="PANTHER" id="PTHR46470:SF4">
    <property type="entry name" value="5-AMINO-6-(5-PHOSPHO-D-RIBITYLAMINO)URACIL PHOSPHATASE YIGB"/>
    <property type="match status" value="1"/>
</dbReference>
<keyword evidence="2" id="KW-0460">Magnesium</keyword>